<feature type="transmembrane region" description="Helical" evidence="1">
    <location>
        <begin position="100"/>
        <end position="122"/>
    </location>
</feature>
<feature type="transmembrane region" description="Helical" evidence="1">
    <location>
        <begin position="349"/>
        <end position="373"/>
    </location>
</feature>
<dbReference type="Proteomes" id="UP000010388">
    <property type="component" value="Chromosome"/>
</dbReference>
<evidence type="ECO:0000313" key="3">
    <source>
        <dbReference type="Proteomes" id="UP000010388"/>
    </source>
</evidence>
<proteinExistence type="predicted"/>
<dbReference type="EMBL" id="CP003495">
    <property type="protein sequence ID" value="AFY27563.1"/>
    <property type="molecule type" value="Genomic_DNA"/>
</dbReference>
<dbReference type="STRING" id="292564.Cyagr_0369"/>
<feature type="transmembrane region" description="Helical" evidence="1">
    <location>
        <begin position="75"/>
        <end position="94"/>
    </location>
</feature>
<dbReference type="AlphaFoldDB" id="K9P3K8"/>
<keyword evidence="1" id="KW-0812">Transmembrane</keyword>
<gene>
    <name evidence="2" type="ordered locus">Cyagr_0369</name>
</gene>
<dbReference type="HOGENOM" id="CLU_054947_0_0_3"/>
<dbReference type="OrthoDB" id="484624at2"/>
<sequence length="437" mass="48998">MRSSHALDDHGKIQPENVPERIIWWAIVWTYPLWIIGGLYIVGSLLGWVLLLLLLIKILAQDRATPPEARIRISWVIWSWIIGMVIMEVALLVGHLDFDLGMAMIVKSSIGWAKGWAALALYPLAGNLRIRPQIIYRAVCIIGLQTLVITPLLLVTPFLHLPEILYVSPLKAVGGPGPEFFDVRLYEIDPTTNQLRWRLFTPWAPALGFVGNVYFMLALQEKSRRWKVLGLAGAILMCLICKSRLAQVCLVLIPIITTMLTNLGRPAVLILLGVASYLGGLFSPVAIAFFNDFWESFKSARADSTRVRMALKRIAIYRWETEAPIWGHGVVERGSHVVEWMPIGSHHTWAGLLFVKGIVGFCALMVPMLASFIDLLIKGLDRRRLTAGVGLSMVIILFLYTFGENLEILVYLYWPGLVVLGLALQEKLTSARNLQES</sequence>
<protein>
    <recommendedName>
        <fullName evidence="4">O-Antigen ligase</fullName>
    </recommendedName>
</protein>
<keyword evidence="1" id="KW-1133">Transmembrane helix</keyword>
<feature type="transmembrane region" description="Helical" evidence="1">
    <location>
        <begin position="408"/>
        <end position="424"/>
    </location>
</feature>
<evidence type="ECO:0008006" key="4">
    <source>
        <dbReference type="Google" id="ProtNLM"/>
    </source>
</evidence>
<dbReference type="KEGG" id="cgc:Cyagr_0369"/>
<keyword evidence="1" id="KW-0472">Membrane</keyword>
<feature type="transmembrane region" description="Helical" evidence="1">
    <location>
        <begin position="268"/>
        <end position="290"/>
    </location>
</feature>
<evidence type="ECO:0000256" key="1">
    <source>
        <dbReference type="SAM" id="Phobius"/>
    </source>
</evidence>
<organism evidence="2 3">
    <name type="scientific">Cyanobium gracile (strain ATCC 27147 / PCC 6307)</name>
    <dbReference type="NCBI Taxonomy" id="292564"/>
    <lineage>
        <taxon>Bacteria</taxon>
        <taxon>Bacillati</taxon>
        <taxon>Cyanobacteriota</taxon>
        <taxon>Cyanophyceae</taxon>
        <taxon>Synechococcales</taxon>
        <taxon>Prochlorococcaceae</taxon>
        <taxon>Cyanobium</taxon>
    </lineage>
</organism>
<dbReference type="PATRIC" id="fig|292564.3.peg.328"/>
<dbReference type="RefSeq" id="WP_015108019.1">
    <property type="nucleotide sequence ID" value="NC_019675.1"/>
</dbReference>
<feature type="transmembrane region" description="Helical" evidence="1">
    <location>
        <begin position="22"/>
        <end position="55"/>
    </location>
</feature>
<name>K9P3K8_CYAGP</name>
<feature type="transmembrane region" description="Helical" evidence="1">
    <location>
        <begin position="200"/>
        <end position="219"/>
    </location>
</feature>
<dbReference type="eggNOG" id="COG3307">
    <property type="taxonomic scope" value="Bacteria"/>
</dbReference>
<evidence type="ECO:0000313" key="2">
    <source>
        <dbReference type="EMBL" id="AFY27563.1"/>
    </source>
</evidence>
<feature type="transmembrane region" description="Helical" evidence="1">
    <location>
        <begin position="385"/>
        <end position="402"/>
    </location>
</feature>
<feature type="transmembrane region" description="Helical" evidence="1">
    <location>
        <begin position="134"/>
        <end position="159"/>
    </location>
</feature>
<accession>K9P3K8</accession>
<reference evidence="3" key="1">
    <citation type="journal article" date="2013" name="Proc. Natl. Acad. Sci. U.S.A.">
        <title>Improving the coverage of the cyanobacterial phylum using diversity-driven genome sequencing.</title>
        <authorList>
            <person name="Shih P.M."/>
            <person name="Wu D."/>
            <person name="Latifi A."/>
            <person name="Axen S.D."/>
            <person name="Fewer D.P."/>
            <person name="Talla E."/>
            <person name="Calteau A."/>
            <person name="Cai F."/>
            <person name="Tandeau de Marsac N."/>
            <person name="Rippka R."/>
            <person name="Herdman M."/>
            <person name="Sivonen K."/>
            <person name="Coursin T."/>
            <person name="Laurent T."/>
            <person name="Goodwin L."/>
            <person name="Nolan M."/>
            <person name="Davenport K.W."/>
            <person name="Han C.S."/>
            <person name="Rubin E.M."/>
            <person name="Eisen J.A."/>
            <person name="Woyke T."/>
            <person name="Gugger M."/>
            <person name="Kerfeld C.A."/>
        </authorList>
    </citation>
    <scope>NUCLEOTIDE SEQUENCE [LARGE SCALE GENOMIC DNA]</scope>
    <source>
        <strain evidence="3">ATCC 27147 / PCC 6307</strain>
    </source>
</reference>